<name>A0ABD5X1E1_9EURY</name>
<keyword evidence="2" id="KW-0804">Transcription</keyword>
<keyword evidence="1" id="KW-0805">Transcription regulation</keyword>
<feature type="domain" description="HTH bat-type" evidence="3">
    <location>
        <begin position="21"/>
        <end position="43"/>
    </location>
</feature>
<organism evidence="4 5">
    <name type="scientific">Halovenus rubra</name>
    <dbReference type="NCBI Taxonomy" id="869890"/>
    <lineage>
        <taxon>Archaea</taxon>
        <taxon>Methanobacteriati</taxon>
        <taxon>Methanobacteriota</taxon>
        <taxon>Stenosarchaea group</taxon>
        <taxon>Halobacteria</taxon>
        <taxon>Halobacteriales</taxon>
        <taxon>Haloarculaceae</taxon>
        <taxon>Halovenus</taxon>
    </lineage>
</organism>
<dbReference type="InterPro" id="IPR007050">
    <property type="entry name" value="HTH_bacterioopsin"/>
</dbReference>
<accession>A0ABD5X1E1</accession>
<proteinExistence type="predicted"/>
<dbReference type="Pfam" id="PF04967">
    <property type="entry name" value="HTH_10"/>
    <property type="match status" value="1"/>
</dbReference>
<dbReference type="Proteomes" id="UP001596414">
    <property type="component" value="Unassembled WGS sequence"/>
</dbReference>
<evidence type="ECO:0000256" key="2">
    <source>
        <dbReference type="ARBA" id="ARBA00023163"/>
    </source>
</evidence>
<comment type="caution">
    <text evidence="4">The sequence shown here is derived from an EMBL/GenBank/DDBJ whole genome shotgun (WGS) entry which is preliminary data.</text>
</comment>
<dbReference type="AlphaFoldDB" id="A0ABD5X1E1"/>
<protein>
    <submittedName>
        <fullName evidence="4">Helix-turn-helix domain-containing protein</fullName>
    </submittedName>
</protein>
<sequence>MLAERANEEETQISLVDARRLTARQREVLQTAYNGGYVDYPTRGKRS</sequence>
<dbReference type="EMBL" id="JBHSZQ010000002">
    <property type="protein sequence ID" value="MFC7124747.1"/>
    <property type="molecule type" value="Genomic_DNA"/>
</dbReference>
<gene>
    <name evidence="4" type="ORF">ACFQJ7_01650</name>
</gene>
<dbReference type="RefSeq" id="WP_382269232.1">
    <property type="nucleotide sequence ID" value="NZ_JBHSZQ010000002.1"/>
</dbReference>
<evidence type="ECO:0000313" key="5">
    <source>
        <dbReference type="Proteomes" id="UP001596414"/>
    </source>
</evidence>
<evidence type="ECO:0000256" key="1">
    <source>
        <dbReference type="ARBA" id="ARBA00023015"/>
    </source>
</evidence>
<evidence type="ECO:0000259" key="3">
    <source>
        <dbReference type="Pfam" id="PF04967"/>
    </source>
</evidence>
<reference evidence="4 5" key="1">
    <citation type="journal article" date="2014" name="Int. J. Syst. Evol. Microbiol.">
        <title>Complete genome sequence of Corynebacterium casei LMG S-19264T (=DSM 44701T), isolated from a smear-ripened cheese.</title>
        <authorList>
            <consortium name="US DOE Joint Genome Institute (JGI-PGF)"/>
            <person name="Walter F."/>
            <person name="Albersmeier A."/>
            <person name="Kalinowski J."/>
            <person name="Ruckert C."/>
        </authorList>
    </citation>
    <scope>NUCLEOTIDE SEQUENCE [LARGE SCALE GENOMIC DNA]</scope>
    <source>
        <strain evidence="4 5">CGMCC 4.7215</strain>
    </source>
</reference>
<evidence type="ECO:0000313" key="4">
    <source>
        <dbReference type="EMBL" id="MFC7124747.1"/>
    </source>
</evidence>